<feature type="compositionally biased region" description="Basic residues" evidence="1">
    <location>
        <begin position="302"/>
        <end position="314"/>
    </location>
</feature>
<organism evidence="2 3">
    <name type="scientific">Rhodobium orientis</name>
    <dbReference type="NCBI Taxonomy" id="34017"/>
    <lineage>
        <taxon>Bacteria</taxon>
        <taxon>Pseudomonadati</taxon>
        <taxon>Pseudomonadota</taxon>
        <taxon>Alphaproteobacteria</taxon>
        <taxon>Hyphomicrobiales</taxon>
        <taxon>Rhodobiaceae</taxon>
        <taxon>Rhodobium</taxon>
    </lineage>
</organism>
<accession>A0A327JRE7</accession>
<name>A0A327JRE7_9HYPH</name>
<evidence type="ECO:0000313" key="3">
    <source>
        <dbReference type="Proteomes" id="UP000249299"/>
    </source>
</evidence>
<feature type="compositionally biased region" description="Basic and acidic residues" evidence="1">
    <location>
        <begin position="288"/>
        <end position="300"/>
    </location>
</feature>
<feature type="compositionally biased region" description="Basic residues" evidence="1">
    <location>
        <begin position="154"/>
        <end position="180"/>
    </location>
</feature>
<dbReference type="EMBL" id="NPEV01000018">
    <property type="protein sequence ID" value="RAI27472.1"/>
    <property type="molecule type" value="Genomic_DNA"/>
</dbReference>
<sequence>MGARPGVLRPRRCRHDADIAPDRGAARRQLLAGRAPCQRRHHLCPEPADHAAAHPLCPAPAPVRGRPRYRAPCRDGGRRRRHRLRSLFRRCGNAALSAGRFGVAGDPSVLARPDARALQEAALYRRARPPLADVALDDPDASGLARPGTGDLGHRRRGTRRYRHRRAPGRAIHARHHPHHHAGDGEPHPAQRRRTAPAEGPRGPARLPARPVRLPRRRRHRPHRPGLGLFQRNADRRLRAAICRICASHAYPRHHLLPDRHQQHLDALSARHRGHQERVPVLHRLLGRRRDPDLPPDARLRAGGRRHLPRHRPCGLRQPGAFRHHPRPAQGRRRQARHAGQHRLSSHKPPFRWSPVVTLSSSTTPDDAPHDRPAPKAEARRRAFGRLALRERASGAARTGTASATIAGEAGVAGTDRAPTVSFLTLVLSHYRIPFHTIVRDILAEHGVNYRLIYSDPVGSDAKKGDTLELPWAVKIPVKRIPIPGGELYWQNALAATRGSALTVISQENKLLVNYLLQARYLLSGSRLAFFGHGKNYQANRPDGWREKLKAQLATRVHWWFAYTPGVKKIVEDYGFPGERITVNYNSIDTGALKGQLEAVTAEDIAAQKAALGIASDNIAIYIGGMYQEKRLPFLIEAAERIRETVPDFHLVMVGSGSHSEIAQIAAASCDYIHFLGPRFGREKATLLKMAKAFVMPGLVGLAIIDSFAAGCPMVTTNVPYHSPEIEYLSDGENGLITSDPENVADYADAVAALLTDDALQARLADGARASVEDYTIERMARNFAEGVLAAIS</sequence>
<dbReference type="AlphaFoldDB" id="A0A327JRE7"/>
<feature type="compositionally biased region" description="Basic residues" evidence="1">
    <location>
        <begin position="322"/>
        <end position="350"/>
    </location>
</feature>
<feature type="region of interest" description="Disordered" evidence="1">
    <location>
        <begin position="51"/>
        <end position="77"/>
    </location>
</feature>
<proteinExistence type="predicted"/>
<dbReference type="PANTHER" id="PTHR12526:SF630">
    <property type="entry name" value="GLYCOSYLTRANSFERASE"/>
    <property type="match status" value="1"/>
</dbReference>
<dbReference type="CDD" id="cd03801">
    <property type="entry name" value="GT4_PimA-like"/>
    <property type="match status" value="1"/>
</dbReference>
<keyword evidence="3" id="KW-1185">Reference proteome</keyword>
<feature type="region of interest" description="Disordered" evidence="1">
    <location>
        <begin position="288"/>
        <end position="379"/>
    </location>
</feature>
<feature type="compositionally biased region" description="Basic and acidic residues" evidence="1">
    <location>
        <begin position="367"/>
        <end position="379"/>
    </location>
</feature>
<reference evidence="2 3" key="1">
    <citation type="submission" date="2017-07" db="EMBL/GenBank/DDBJ databases">
        <title>Draft Genome Sequences of Select Purple Nonsulfur Bacteria.</title>
        <authorList>
            <person name="Lasarre B."/>
            <person name="Mckinlay J.B."/>
        </authorList>
    </citation>
    <scope>NUCLEOTIDE SEQUENCE [LARGE SCALE GENOMIC DNA]</scope>
    <source>
        <strain evidence="2 3">DSM 11290</strain>
    </source>
</reference>
<comment type="caution">
    <text evidence="2">The sequence shown here is derived from an EMBL/GenBank/DDBJ whole genome shotgun (WGS) entry which is preliminary data.</text>
</comment>
<gene>
    <name evidence="2" type="ORF">CH339_10305</name>
</gene>
<feature type="compositionally biased region" description="Low complexity" evidence="1">
    <location>
        <begin position="354"/>
        <end position="365"/>
    </location>
</feature>
<protein>
    <recommendedName>
        <fullName evidence="4">Glycosyl transferase family 1 domain-containing protein</fullName>
    </recommendedName>
</protein>
<evidence type="ECO:0000313" key="2">
    <source>
        <dbReference type="EMBL" id="RAI27472.1"/>
    </source>
</evidence>
<feature type="compositionally biased region" description="Basic residues" evidence="1">
    <location>
        <begin position="213"/>
        <end position="224"/>
    </location>
</feature>
<evidence type="ECO:0000256" key="1">
    <source>
        <dbReference type="SAM" id="MobiDB-lite"/>
    </source>
</evidence>
<feature type="region of interest" description="Disordered" evidence="1">
    <location>
        <begin position="134"/>
        <end position="228"/>
    </location>
</feature>
<dbReference type="PANTHER" id="PTHR12526">
    <property type="entry name" value="GLYCOSYLTRANSFERASE"/>
    <property type="match status" value="1"/>
</dbReference>
<dbReference type="SUPFAM" id="SSF53756">
    <property type="entry name" value="UDP-Glycosyltransferase/glycogen phosphorylase"/>
    <property type="match status" value="1"/>
</dbReference>
<evidence type="ECO:0008006" key="4">
    <source>
        <dbReference type="Google" id="ProtNLM"/>
    </source>
</evidence>
<dbReference type="Pfam" id="PF13692">
    <property type="entry name" value="Glyco_trans_1_4"/>
    <property type="match status" value="1"/>
</dbReference>
<feature type="compositionally biased region" description="Basic residues" evidence="1">
    <location>
        <begin position="65"/>
        <end position="77"/>
    </location>
</feature>
<feature type="compositionally biased region" description="Low complexity" evidence="1">
    <location>
        <begin position="197"/>
        <end position="212"/>
    </location>
</feature>
<dbReference type="Proteomes" id="UP000249299">
    <property type="component" value="Unassembled WGS sequence"/>
</dbReference>
<dbReference type="Gene3D" id="3.40.50.2000">
    <property type="entry name" value="Glycogen Phosphorylase B"/>
    <property type="match status" value="2"/>
</dbReference>